<dbReference type="GO" id="GO:0006974">
    <property type="term" value="P:DNA damage response"/>
    <property type="evidence" value="ECO:0007669"/>
    <property type="project" value="Ensembl"/>
</dbReference>
<keyword evidence="3" id="KW-1185">Reference proteome</keyword>
<dbReference type="GeneID" id="105733282"/>
<evidence type="ECO:0000313" key="2">
    <source>
        <dbReference type="Ensembl" id="ENSANAP00000019563.1"/>
    </source>
</evidence>
<dbReference type="PANTHER" id="PTHR16434:SF2">
    <property type="entry name" value="EWING'S TUMOR-ASSOCIATED ANTIGEN 1"/>
    <property type="match status" value="1"/>
</dbReference>
<reference evidence="2" key="1">
    <citation type="submission" date="2025-08" db="UniProtKB">
        <authorList>
            <consortium name="Ensembl"/>
        </authorList>
    </citation>
    <scope>IDENTIFICATION</scope>
</reference>
<evidence type="ECO:0000256" key="1">
    <source>
        <dbReference type="SAM" id="MobiDB-lite"/>
    </source>
</evidence>
<dbReference type="STRING" id="37293.ENSANAP00000019563"/>
<dbReference type="GO" id="GO:0043539">
    <property type="term" value="F:protein serine/threonine kinase activator activity"/>
    <property type="evidence" value="ECO:0007669"/>
    <property type="project" value="Ensembl"/>
</dbReference>
<dbReference type="OMA" id="CITGSMS"/>
<dbReference type="GO" id="GO:0005829">
    <property type="term" value="C:cytosol"/>
    <property type="evidence" value="ECO:0007669"/>
    <property type="project" value="Ensembl"/>
</dbReference>
<dbReference type="Ensembl" id="ENSANAT00000037436.1">
    <property type="protein sequence ID" value="ENSANAP00000019563.1"/>
    <property type="gene ID" value="ENSANAG00000027571.1"/>
</dbReference>
<feature type="compositionally biased region" description="Basic and acidic residues" evidence="1">
    <location>
        <begin position="1"/>
        <end position="11"/>
    </location>
</feature>
<dbReference type="GO" id="GO:0044818">
    <property type="term" value="P:mitotic G2/M transition checkpoint"/>
    <property type="evidence" value="ECO:0007669"/>
    <property type="project" value="Ensembl"/>
</dbReference>
<organism evidence="2 3">
    <name type="scientific">Aotus nancymaae</name>
    <name type="common">Ma's night monkey</name>
    <dbReference type="NCBI Taxonomy" id="37293"/>
    <lineage>
        <taxon>Eukaryota</taxon>
        <taxon>Metazoa</taxon>
        <taxon>Chordata</taxon>
        <taxon>Craniata</taxon>
        <taxon>Vertebrata</taxon>
        <taxon>Euteleostomi</taxon>
        <taxon>Mammalia</taxon>
        <taxon>Eutheria</taxon>
        <taxon>Euarchontoglires</taxon>
        <taxon>Primates</taxon>
        <taxon>Haplorrhini</taxon>
        <taxon>Platyrrhini</taxon>
        <taxon>Aotidae</taxon>
        <taxon>Aotus</taxon>
    </lineage>
</organism>
<feature type="compositionally biased region" description="Basic and acidic residues" evidence="1">
    <location>
        <begin position="858"/>
        <end position="876"/>
    </location>
</feature>
<feature type="region of interest" description="Disordered" evidence="1">
    <location>
        <begin position="854"/>
        <end position="876"/>
    </location>
</feature>
<dbReference type="PANTHER" id="PTHR16434">
    <property type="entry name" value="EWING'S TUMOR-ASSOCIATED ANTIGEN 1 ETAA1"/>
    <property type="match status" value="1"/>
</dbReference>
<dbReference type="InterPro" id="IPR029406">
    <property type="entry name" value="ETAA1"/>
</dbReference>
<proteinExistence type="predicted"/>
<protein>
    <submittedName>
        <fullName evidence="2">ETAA1 activator of ATR kinase</fullName>
    </submittedName>
</protein>
<dbReference type="GO" id="GO:0005886">
    <property type="term" value="C:plasma membrane"/>
    <property type="evidence" value="ECO:0007669"/>
    <property type="project" value="Ensembl"/>
</dbReference>
<feature type="region of interest" description="Disordered" evidence="1">
    <location>
        <begin position="1"/>
        <end position="80"/>
    </location>
</feature>
<accession>A0A2K5DF26</accession>
<dbReference type="GO" id="GO:0043596">
    <property type="term" value="C:nuclear replication fork"/>
    <property type="evidence" value="ECO:0007669"/>
    <property type="project" value="Ensembl"/>
</dbReference>
<reference evidence="2" key="2">
    <citation type="submission" date="2025-09" db="UniProtKB">
        <authorList>
            <consortium name="Ensembl"/>
        </authorList>
    </citation>
    <scope>IDENTIFICATION</scope>
</reference>
<dbReference type="AlphaFoldDB" id="A0A2K5DF26"/>
<dbReference type="CTD" id="54465"/>
<dbReference type="GO" id="GO:0031297">
    <property type="term" value="P:replication fork processing"/>
    <property type="evidence" value="ECO:0007669"/>
    <property type="project" value="Ensembl"/>
</dbReference>
<gene>
    <name evidence="2" type="primary">ETAA1</name>
</gene>
<dbReference type="GeneTree" id="ENSGT00390000009597"/>
<dbReference type="GO" id="GO:0016607">
    <property type="term" value="C:nuclear speck"/>
    <property type="evidence" value="ECO:0007669"/>
    <property type="project" value="Ensembl"/>
</dbReference>
<dbReference type="OrthoDB" id="9378993at2759"/>
<name>A0A2K5DF26_AOTNA</name>
<dbReference type="GO" id="GO:2000001">
    <property type="term" value="P:regulation of DNA damage checkpoint"/>
    <property type="evidence" value="ECO:0007669"/>
    <property type="project" value="Ensembl"/>
</dbReference>
<dbReference type="Pfam" id="PF15350">
    <property type="entry name" value="ETAA1"/>
    <property type="match status" value="1"/>
</dbReference>
<feature type="region of interest" description="Disordered" evidence="1">
    <location>
        <begin position="92"/>
        <end position="111"/>
    </location>
</feature>
<evidence type="ECO:0000313" key="3">
    <source>
        <dbReference type="Proteomes" id="UP000233020"/>
    </source>
</evidence>
<sequence length="902" mass="100745">MSRRRKLDDSPIPKNTPHKTAATEECGSVVEPGRRRLRQARGSWPRGAKEGPPGPVRQREQPPAAALCSKSNPEESYETPKRMLKMDLLSSSFSSPNDPDGQNDIFWDQNSPLTKQLGKGRKKRIYTTDSDEISHIVNRIAPQDEKPTTNSMLDVWIGETAIPCTPSVAKGKSRAKISCTKLKTKNQEEELMKLAKQFDKNMEELDVLEEQNKRNYDFTQMISETEILSNYKDNIQMESLRNVVPEIDNATKKKPIKGNTKISVANDQNSSQKPFDQTAEAALNAIFDGSTQKCSGQLSQELPEAFWSTSNTTFGKTNALKEEKINTNETLVIGKLPNKTPRSLSSQADTPIMTKSCVTSCTEEPETSNKYIDAFTTSDFEDEWENLLGNEPFVIQNVDIPELLPSTTAQVTDQKGICTFNSRNDKNTSRVNTSLDARIVDSKVLQDLSSKTYDRELIDAEYRFSSNSNKSNKLSSPGNKMKFENSSNKILIQDKIQDCTVISNLTKIKEDIHTKFIRTVHASEKKSALNTRYSNEQKSKCILNQSVKSHVNTDLFGSANLGNETTVSNPNHTSASKLGSFFDDWNDPLFAHEIIKACHQLDNTWEADDVDDDLLYQACDDIERLTQQQDIRKDSNTSESIREINNNSQCGAKNMFTLSKQGSNLVQSKHLNPGNISVQTSLTNSLQIDKPMKMEKGETYGNSPSFLGATNLTTYSEISNCQINSLCVSCTNTYVPVQVNSSKSVISGNSSLNVTSAHMSTEIATYKKKLSTKQLCHNTITDEAQSSLNKTVGFPKFTFTKMKNSRILCQFNQDYMTGTMSDPKITQGVEKKKSVNPILEGAVRQQSLVKLSESLKQSSKEEEEKNRKCSPEEIQRKRQEALVRRMAKAQASCGNAAPTSFL</sequence>
<dbReference type="GO" id="GO:0000086">
    <property type="term" value="P:G2/M transition of mitotic cell cycle"/>
    <property type="evidence" value="ECO:0007669"/>
    <property type="project" value="Ensembl"/>
</dbReference>
<dbReference type="Proteomes" id="UP000233020">
    <property type="component" value="Unplaced"/>
</dbReference>